<feature type="domain" description="PpiC" evidence="9">
    <location>
        <begin position="245"/>
        <end position="362"/>
    </location>
</feature>
<dbReference type="Pfam" id="PF13624">
    <property type="entry name" value="SurA_N_3"/>
    <property type="match status" value="1"/>
</dbReference>
<evidence type="ECO:0000256" key="3">
    <source>
        <dbReference type="ARBA" id="ARBA00022692"/>
    </source>
</evidence>
<evidence type="ECO:0000256" key="6">
    <source>
        <dbReference type="ARBA" id="ARBA00023186"/>
    </source>
</evidence>
<proteinExistence type="inferred from homology"/>
<dbReference type="OrthoDB" id="9768393at2"/>
<name>A0A1H5W153_9RHOB</name>
<sequence length="615" mass="66587">MALKAKRLSRVFLYILMGFIFVGLLGFGATSFTGGRQDVASVGDQGVDASTYVRTIQQELRAQQAQQGRAVTFAEAQELGLDRQVLAQLIVNASLDWASDEASISVGDEEVAKQLGAISAFQGADGSFDRDAYRFALRNIGMSERDFEEDLRKEAARSIVQGAIVSGNEMSDTYAETLVAYAQEKRDFTWAVLTDADMTTGVPVPTEEDLQAYYEENIAQFTRPETKVITYAWVTPDMIVDSVEVDEETLRASYEERRDEFNMPERRLVERLVFSSEAEALAAASAITNGETTFDDLVAERGLELSDVDLGIVTVEDLGAAGDMVFAVASGAVAGPAGSDLGPALFRVNAELAAQETPFEDAIPMLRDELVLDRARRVIEGQAEEYDNELAAGATLEELAETTDLELGTIEWAGDSEDGISGYPAFREIANAASQDDYPEIAALGDGGVFALRIDEIQPKAPYPFENVRDRVQFGWEREATTNALEAEAEAYVARLNAGESFADLGLTATSETGYLRSTSLDALPAGSVLQVFDLEDDQAALMRGVSRVAILQLDGVTSADLTTEDAQAMIDGLTNQASGSLAEDLYRAFIVNIQTRAGVTENPTALRQINAQIQ</sequence>
<evidence type="ECO:0000256" key="8">
    <source>
        <dbReference type="SAM" id="Phobius"/>
    </source>
</evidence>
<dbReference type="Gene3D" id="1.10.4030.10">
    <property type="entry name" value="Porin chaperone SurA, peptide-binding domain"/>
    <property type="match status" value="1"/>
</dbReference>
<keyword evidence="2" id="KW-1003">Cell membrane</keyword>
<organism evidence="10 11">
    <name type="scientific">Thalassococcus halodurans</name>
    <dbReference type="NCBI Taxonomy" id="373675"/>
    <lineage>
        <taxon>Bacteria</taxon>
        <taxon>Pseudomonadati</taxon>
        <taxon>Pseudomonadota</taxon>
        <taxon>Alphaproteobacteria</taxon>
        <taxon>Rhodobacterales</taxon>
        <taxon>Roseobacteraceae</taxon>
        <taxon>Thalassococcus</taxon>
    </lineage>
</organism>
<evidence type="ECO:0000256" key="7">
    <source>
        <dbReference type="ARBA" id="ARBA00038408"/>
    </source>
</evidence>
<comment type="subcellular location">
    <subcellularLocation>
        <location evidence="1">Cell membrane</location>
        <topology evidence="1">Single-pass type II membrane protein</topology>
    </subcellularLocation>
</comment>
<dbReference type="PANTHER" id="PTHR47529">
    <property type="entry name" value="PEPTIDYL-PROLYL CIS-TRANS ISOMERASE D"/>
    <property type="match status" value="1"/>
</dbReference>
<comment type="similarity">
    <text evidence="7">Belongs to the PpiD chaperone family.</text>
</comment>
<dbReference type="SUPFAM" id="SSF109998">
    <property type="entry name" value="Triger factor/SurA peptide-binding domain-like"/>
    <property type="match status" value="1"/>
</dbReference>
<dbReference type="GO" id="GO:0003755">
    <property type="term" value="F:peptidyl-prolyl cis-trans isomerase activity"/>
    <property type="evidence" value="ECO:0007669"/>
    <property type="project" value="InterPro"/>
</dbReference>
<evidence type="ECO:0000259" key="9">
    <source>
        <dbReference type="Pfam" id="PF13145"/>
    </source>
</evidence>
<keyword evidence="5 8" id="KW-0472">Membrane</keyword>
<evidence type="ECO:0000313" key="10">
    <source>
        <dbReference type="EMBL" id="SEF93244.1"/>
    </source>
</evidence>
<keyword evidence="6" id="KW-0143">Chaperone</keyword>
<evidence type="ECO:0000256" key="5">
    <source>
        <dbReference type="ARBA" id="ARBA00023136"/>
    </source>
</evidence>
<dbReference type="InterPro" id="IPR027304">
    <property type="entry name" value="Trigger_fact/SurA_dom_sf"/>
</dbReference>
<dbReference type="PANTHER" id="PTHR47529:SF1">
    <property type="entry name" value="PERIPLASMIC CHAPERONE PPID"/>
    <property type="match status" value="1"/>
</dbReference>
<keyword evidence="3 8" id="KW-0812">Transmembrane</keyword>
<dbReference type="EMBL" id="FNUZ01000002">
    <property type="protein sequence ID" value="SEF93244.1"/>
    <property type="molecule type" value="Genomic_DNA"/>
</dbReference>
<evidence type="ECO:0000256" key="2">
    <source>
        <dbReference type="ARBA" id="ARBA00022475"/>
    </source>
</evidence>
<feature type="transmembrane region" description="Helical" evidence="8">
    <location>
        <begin position="12"/>
        <end position="32"/>
    </location>
</feature>
<keyword evidence="4 8" id="KW-1133">Transmembrane helix</keyword>
<gene>
    <name evidence="10" type="ORF">SAMN04488045_1271</name>
</gene>
<evidence type="ECO:0000256" key="1">
    <source>
        <dbReference type="ARBA" id="ARBA00004401"/>
    </source>
</evidence>
<accession>A0A1H5W153</accession>
<dbReference type="Pfam" id="PF13145">
    <property type="entry name" value="Rotamase_2"/>
    <property type="match status" value="1"/>
</dbReference>
<dbReference type="GO" id="GO:0005886">
    <property type="term" value="C:plasma membrane"/>
    <property type="evidence" value="ECO:0007669"/>
    <property type="project" value="UniProtKB-SubCell"/>
</dbReference>
<dbReference type="Proteomes" id="UP000236752">
    <property type="component" value="Unassembled WGS sequence"/>
</dbReference>
<dbReference type="InterPro" id="IPR000297">
    <property type="entry name" value="PPIase_PpiC"/>
</dbReference>
<dbReference type="SUPFAM" id="SSF54534">
    <property type="entry name" value="FKBP-like"/>
    <property type="match status" value="1"/>
</dbReference>
<evidence type="ECO:0000313" key="11">
    <source>
        <dbReference type="Proteomes" id="UP000236752"/>
    </source>
</evidence>
<protein>
    <submittedName>
        <fullName evidence="10">Peptidyl-prolyl cis-trans isomerase D</fullName>
    </submittedName>
</protein>
<evidence type="ECO:0000256" key="4">
    <source>
        <dbReference type="ARBA" id="ARBA00022989"/>
    </source>
</evidence>
<dbReference type="AlphaFoldDB" id="A0A1H5W153"/>
<keyword evidence="11" id="KW-1185">Reference proteome</keyword>
<keyword evidence="10" id="KW-0413">Isomerase</keyword>
<dbReference type="RefSeq" id="WP_103909632.1">
    <property type="nucleotide sequence ID" value="NZ_FNUZ01000002.1"/>
</dbReference>
<reference evidence="10 11" key="1">
    <citation type="submission" date="2016-10" db="EMBL/GenBank/DDBJ databases">
        <authorList>
            <person name="de Groot N.N."/>
        </authorList>
    </citation>
    <scope>NUCLEOTIDE SEQUENCE [LARGE SCALE GENOMIC DNA]</scope>
    <source>
        <strain evidence="10 11">DSM 26915</strain>
    </source>
</reference>
<dbReference type="InterPro" id="IPR052029">
    <property type="entry name" value="PpiD_chaperone"/>
</dbReference>